<reference evidence="2 3" key="1">
    <citation type="submission" date="2023-11" db="EMBL/GenBank/DDBJ databases">
        <title>Draft genome of Azohydromonas lata strain H1 (DSM1123), a polyhydroxyalkanoate producer.</title>
        <authorList>
            <person name="Traversa D."/>
            <person name="D'Addabbo P."/>
            <person name="Pazzani C."/>
            <person name="Manzari C."/>
            <person name="Chiara M."/>
            <person name="Scrascia M."/>
        </authorList>
    </citation>
    <scope>NUCLEOTIDE SEQUENCE [LARGE SCALE GENOMIC DNA]</scope>
    <source>
        <strain evidence="2 3">H1</strain>
    </source>
</reference>
<evidence type="ECO:0000313" key="2">
    <source>
        <dbReference type="EMBL" id="MDZ5459518.1"/>
    </source>
</evidence>
<keyword evidence="3" id="KW-1185">Reference proteome</keyword>
<gene>
    <name evidence="2" type="ORF">SM757_23340</name>
</gene>
<dbReference type="PROSITE" id="PS51318">
    <property type="entry name" value="TAT"/>
    <property type="match status" value="1"/>
</dbReference>
<evidence type="ECO:0000256" key="1">
    <source>
        <dbReference type="SAM" id="Phobius"/>
    </source>
</evidence>
<dbReference type="RefSeq" id="WP_322467231.1">
    <property type="nucleotide sequence ID" value="NZ_JAXOJX010000045.1"/>
</dbReference>
<dbReference type="Proteomes" id="UP001293718">
    <property type="component" value="Unassembled WGS sequence"/>
</dbReference>
<dbReference type="EMBL" id="JAXOJX010000045">
    <property type="protein sequence ID" value="MDZ5459518.1"/>
    <property type="molecule type" value="Genomic_DNA"/>
</dbReference>
<keyword evidence="1" id="KW-0812">Transmembrane</keyword>
<keyword evidence="1" id="KW-1133">Transmembrane helix</keyword>
<name>A0ABU5IKU0_9BURK</name>
<dbReference type="InterPro" id="IPR006311">
    <property type="entry name" value="TAT_signal"/>
</dbReference>
<accession>A0ABU5IKU0</accession>
<comment type="caution">
    <text evidence="2">The sequence shown here is derived from an EMBL/GenBank/DDBJ whole genome shotgun (WGS) entry which is preliminary data.</text>
</comment>
<organism evidence="2 3">
    <name type="scientific">Azohydromonas lata</name>
    <dbReference type="NCBI Taxonomy" id="45677"/>
    <lineage>
        <taxon>Bacteria</taxon>
        <taxon>Pseudomonadati</taxon>
        <taxon>Pseudomonadota</taxon>
        <taxon>Betaproteobacteria</taxon>
        <taxon>Burkholderiales</taxon>
        <taxon>Sphaerotilaceae</taxon>
        <taxon>Azohydromonas</taxon>
    </lineage>
</organism>
<proteinExistence type="predicted"/>
<protein>
    <submittedName>
        <fullName evidence="2">Tat (Twin-arginine translocation) pathway signal sequence</fullName>
    </submittedName>
</protein>
<feature type="transmembrane region" description="Helical" evidence="1">
    <location>
        <begin position="43"/>
        <end position="64"/>
    </location>
</feature>
<evidence type="ECO:0000313" key="3">
    <source>
        <dbReference type="Proteomes" id="UP001293718"/>
    </source>
</evidence>
<sequence length="210" mass="22837">MRTISIQPATHHSAEQATEEIGAVRKVKLPLTRRELLRGTGVIFGHIAAGSALAALAPSTAWALELRKLNEKEGRTLMAMGKVLYPHKQLPDAAYALLAKDLDAKARKDADTAKQLVAGIRSLHQAAGGDFLRASPEIQLQIVKSLEGKPFFATVRGQCITSLYDNDIAFAAFGYPGASWDKGGYITRGFQDLQWLPEPPLEISPKPYFG</sequence>
<keyword evidence="1" id="KW-0472">Membrane</keyword>